<dbReference type="EMBL" id="JBHSZV010000033">
    <property type="protein sequence ID" value="MFC7062825.1"/>
    <property type="molecule type" value="Genomic_DNA"/>
</dbReference>
<protein>
    <submittedName>
        <fullName evidence="1">Alpha/beta hydrolase</fullName>
    </submittedName>
</protein>
<keyword evidence="2" id="KW-1185">Reference proteome</keyword>
<dbReference type="Proteomes" id="UP001596410">
    <property type="component" value="Unassembled WGS sequence"/>
</dbReference>
<keyword evidence="1" id="KW-0378">Hydrolase</keyword>
<dbReference type="PANTHER" id="PTHR48098">
    <property type="entry name" value="ENTEROCHELIN ESTERASE-RELATED"/>
    <property type="match status" value="1"/>
</dbReference>
<dbReference type="SUPFAM" id="SSF53474">
    <property type="entry name" value="alpha/beta-Hydrolases"/>
    <property type="match status" value="1"/>
</dbReference>
<dbReference type="RefSeq" id="WP_204710612.1">
    <property type="nucleotide sequence ID" value="NZ_JBHSZV010000033.1"/>
</dbReference>
<sequence length="243" mass="28027">MGRKGNMHDYTISSRYLDEDMTLTVYTPENFSPLYKYHFCIMQDGNDYFQMGRAATLSDQLHSEDEIENTIFIGIHYNDKYDRQEKYHPDGKKQGDYVNFLVREVVPFLDKELPGYSMGKGRTLVGDSLAGTLALMTAARFPNIFGNVIMQSPYVDDHVLEYTHSIKDLSSLTIYHTIGDQETDVTTTDGTQRDFLAPNLQLSRYLEEQPLSYIFHKLNGGHTWGSWQKDFKRALQTIFANED</sequence>
<evidence type="ECO:0000313" key="1">
    <source>
        <dbReference type="EMBL" id="MFC7062825.1"/>
    </source>
</evidence>
<evidence type="ECO:0000313" key="2">
    <source>
        <dbReference type="Proteomes" id="UP001596410"/>
    </source>
</evidence>
<reference evidence="2" key="1">
    <citation type="journal article" date="2019" name="Int. J. Syst. Evol. Microbiol.">
        <title>The Global Catalogue of Microorganisms (GCM) 10K type strain sequencing project: providing services to taxonomists for standard genome sequencing and annotation.</title>
        <authorList>
            <consortium name="The Broad Institute Genomics Platform"/>
            <consortium name="The Broad Institute Genome Sequencing Center for Infectious Disease"/>
            <person name="Wu L."/>
            <person name="Ma J."/>
        </authorList>
    </citation>
    <scope>NUCLEOTIDE SEQUENCE [LARGE SCALE GENOMIC DNA]</scope>
    <source>
        <strain evidence="2">CGMCC 4.1621</strain>
    </source>
</reference>
<organism evidence="1 2">
    <name type="scientific">Halobacillus seohaensis</name>
    <dbReference type="NCBI Taxonomy" id="447421"/>
    <lineage>
        <taxon>Bacteria</taxon>
        <taxon>Bacillati</taxon>
        <taxon>Bacillota</taxon>
        <taxon>Bacilli</taxon>
        <taxon>Bacillales</taxon>
        <taxon>Bacillaceae</taxon>
        <taxon>Halobacillus</taxon>
    </lineage>
</organism>
<accession>A0ABW2EPS3</accession>
<dbReference type="GO" id="GO:0016787">
    <property type="term" value="F:hydrolase activity"/>
    <property type="evidence" value="ECO:0007669"/>
    <property type="project" value="UniProtKB-KW"/>
</dbReference>
<name>A0ABW2EPS3_9BACI</name>
<proteinExistence type="predicted"/>
<dbReference type="Gene3D" id="3.40.50.1820">
    <property type="entry name" value="alpha/beta hydrolase"/>
    <property type="match status" value="1"/>
</dbReference>
<comment type="caution">
    <text evidence="1">The sequence shown here is derived from an EMBL/GenBank/DDBJ whole genome shotgun (WGS) entry which is preliminary data.</text>
</comment>
<gene>
    <name evidence="1" type="ORF">ACFQIC_13350</name>
</gene>
<dbReference type="InterPro" id="IPR029058">
    <property type="entry name" value="AB_hydrolase_fold"/>
</dbReference>
<dbReference type="Pfam" id="PF00756">
    <property type="entry name" value="Esterase"/>
    <property type="match status" value="1"/>
</dbReference>
<dbReference type="PANTHER" id="PTHR48098:SF3">
    <property type="entry name" value="IRON(III) ENTEROBACTIN ESTERASE"/>
    <property type="match status" value="1"/>
</dbReference>
<dbReference type="InterPro" id="IPR000801">
    <property type="entry name" value="Esterase-like"/>
</dbReference>
<dbReference type="InterPro" id="IPR050583">
    <property type="entry name" value="Mycobacterial_A85_antigen"/>
</dbReference>